<reference evidence="9 10" key="1">
    <citation type="journal article" date="2023" name="Hortic Res">
        <title>Pangenome of water caltrop reveals structural variations and asymmetric subgenome divergence after allopolyploidization.</title>
        <authorList>
            <person name="Zhang X."/>
            <person name="Chen Y."/>
            <person name="Wang L."/>
            <person name="Yuan Y."/>
            <person name="Fang M."/>
            <person name="Shi L."/>
            <person name="Lu R."/>
            <person name="Comes H.P."/>
            <person name="Ma Y."/>
            <person name="Chen Y."/>
            <person name="Huang G."/>
            <person name="Zhou Y."/>
            <person name="Zheng Z."/>
            <person name="Qiu Y."/>
        </authorList>
    </citation>
    <scope>NUCLEOTIDE SEQUENCE [LARGE SCALE GENOMIC DNA]</scope>
    <source>
        <strain evidence="9">F231</strain>
    </source>
</reference>
<gene>
    <name evidence="9" type="ORF">SAY86_021255</name>
</gene>
<protein>
    <recommendedName>
        <fullName evidence="11">Sigma factor</fullName>
    </recommendedName>
</protein>
<dbReference type="Pfam" id="PF04545">
    <property type="entry name" value="Sigma70_r4"/>
    <property type="match status" value="1"/>
</dbReference>
<dbReference type="Pfam" id="PF04542">
    <property type="entry name" value="Sigma70_r2"/>
    <property type="match status" value="1"/>
</dbReference>
<evidence type="ECO:0008006" key="11">
    <source>
        <dbReference type="Google" id="ProtNLM"/>
    </source>
</evidence>
<proteinExistence type="inferred from homology"/>
<dbReference type="SUPFAM" id="SSF88659">
    <property type="entry name" value="Sigma3 and sigma4 domains of RNA polymerase sigma factors"/>
    <property type="match status" value="2"/>
</dbReference>
<feature type="domain" description="RNA polymerase sigma-70 region 4" evidence="8">
    <location>
        <begin position="500"/>
        <end position="552"/>
    </location>
</feature>
<evidence type="ECO:0000313" key="10">
    <source>
        <dbReference type="Proteomes" id="UP001346149"/>
    </source>
</evidence>
<keyword evidence="2" id="KW-0805">Transcription regulation</keyword>
<evidence type="ECO:0000256" key="1">
    <source>
        <dbReference type="ARBA" id="ARBA00007788"/>
    </source>
</evidence>
<dbReference type="InterPro" id="IPR007624">
    <property type="entry name" value="RNA_pol_sigma70_r3"/>
</dbReference>
<dbReference type="InterPro" id="IPR000943">
    <property type="entry name" value="RNA_pol_sigma70"/>
</dbReference>
<dbReference type="InterPro" id="IPR013325">
    <property type="entry name" value="RNA_pol_sigma_r2"/>
</dbReference>
<feature type="domain" description="RNA polymerase sigma-70 region 3" evidence="6">
    <location>
        <begin position="412"/>
        <end position="486"/>
    </location>
</feature>
<dbReference type="GO" id="GO:0016987">
    <property type="term" value="F:sigma factor activity"/>
    <property type="evidence" value="ECO:0007669"/>
    <property type="project" value="UniProtKB-KW"/>
</dbReference>
<dbReference type="GO" id="GO:0071482">
    <property type="term" value="P:cellular response to light stimulus"/>
    <property type="evidence" value="ECO:0007669"/>
    <property type="project" value="UniProtKB-ARBA"/>
</dbReference>
<dbReference type="CDD" id="cd06171">
    <property type="entry name" value="Sigma70_r4"/>
    <property type="match status" value="1"/>
</dbReference>
<dbReference type="EMBL" id="JAXQNO010000003">
    <property type="protein sequence ID" value="KAK4800768.1"/>
    <property type="molecule type" value="Genomic_DNA"/>
</dbReference>
<sequence length="566" mass="64299">MEFRLGLRWDFPLNHHHRQSLGNCTITRLSVSPPSSSPDSNGRGKETCFSSSKISFLLNTVEEGENMHKDPLRMYTCPSASLLTLGHDTMEMKKMKVSTPKRLYSRLNNSDGGSKLFSEENKYTSLKGLQVDPASHFSLLMENVDALEATISSMDLLKLEKDILQHLGRLGALKLFQTCMSKTVGDSTCETFHLSYLSTKPNEEIDGRGETARVVETVIRSGKRRIRKMNRGEPKMADRISKQSLPSFVGGQPINPSERQILNNKRRRLIAKSEAEMSKGIKVIADLERIRTILEEETGQVSSLALWAEAAGMDEKVLQQSLHFGWFCRDKILRSTRSLVLFLARNYTGLGIAHEDLIQAGNMGVILGAERFDHTRGCKFSTYVQYWIRKSMSRMVHQHSRGIKVPYTLSSAINQIQKARKSLRYHYGRHVDDEEISKFTGLSLAKIKSASKCLRVVGSIEQKVGDCISAKYMEVTPDHTIKDPKAAVMRQHMRSEILELLNGLDLRERQVIALRYGIKDQQPRSLEEIGKIFQVSKEWIRKIEKKALKKLRDPGTCQRLSHYMNL</sequence>
<dbReference type="PANTHER" id="PTHR30603">
    <property type="entry name" value="RNA POLYMERASE SIGMA FACTOR RPO"/>
    <property type="match status" value="1"/>
</dbReference>
<evidence type="ECO:0000256" key="5">
    <source>
        <dbReference type="ARBA" id="ARBA00023163"/>
    </source>
</evidence>
<dbReference type="AlphaFoldDB" id="A0AAN7MYS9"/>
<evidence type="ECO:0000259" key="7">
    <source>
        <dbReference type="Pfam" id="PF04542"/>
    </source>
</evidence>
<dbReference type="InterPro" id="IPR050239">
    <property type="entry name" value="Sigma-70_RNA_pol_init_factors"/>
</dbReference>
<dbReference type="InterPro" id="IPR013324">
    <property type="entry name" value="RNA_pol_sigma_r3/r4-like"/>
</dbReference>
<accession>A0AAN7MYS9</accession>
<dbReference type="InterPro" id="IPR007630">
    <property type="entry name" value="RNA_pol_sigma70_r4"/>
</dbReference>
<dbReference type="GO" id="GO:0006352">
    <property type="term" value="P:DNA-templated transcription initiation"/>
    <property type="evidence" value="ECO:0007669"/>
    <property type="project" value="InterPro"/>
</dbReference>
<dbReference type="PANTHER" id="PTHR30603:SF13">
    <property type="entry name" value="RNA POLYMERASE SIGMA FACTOR SIGC"/>
    <property type="match status" value="1"/>
</dbReference>
<keyword evidence="3" id="KW-0731">Sigma factor</keyword>
<comment type="similarity">
    <text evidence="1">Belongs to the sigma-70 factor family.</text>
</comment>
<dbReference type="InterPro" id="IPR014284">
    <property type="entry name" value="RNA_pol_sigma-70_dom"/>
</dbReference>
<dbReference type="Pfam" id="PF04539">
    <property type="entry name" value="Sigma70_r3"/>
    <property type="match status" value="1"/>
</dbReference>
<keyword evidence="10" id="KW-1185">Reference proteome</keyword>
<dbReference type="Gene3D" id="1.20.120.1810">
    <property type="match status" value="1"/>
</dbReference>
<dbReference type="InterPro" id="IPR036388">
    <property type="entry name" value="WH-like_DNA-bd_sf"/>
</dbReference>
<dbReference type="GO" id="GO:0003677">
    <property type="term" value="F:DNA binding"/>
    <property type="evidence" value="ECO:0007669"/>
    <property type="project" value="UniProtKB-KW"/>
</dbReference>
<dbReference type="InterPro" id="IPR007627">
    <property type="entry name" value="RNA_pol_sigma70_r2"/>
</dbReference>
<feature type="domain" description="RNA polymerase sigma-70 region 2" evidence="7">
    <location>
        <begin position="334"/>
        <end position="401"/>
    </location>
</feature>
<evidence type="ECO:0000256" key="3">
    <source>
        <dbReference type="ARBA" id="ARBA00023082"/>
    </source>
</evidence>
<organism evidence="9 10">
    <name type="scientific">Trapa natans</name>
    <name type="common">Water chestnut</name>
    <dbReference type="NCBI Taxonomy" id="22666"/>
    <lineage>
        <taxon>Eukaryota</taxon>
        <taxon>Viridiplantae</taxon>
        <taxon>Streptophyta</taxon>
        <taxon>Embryophyta</taxon>
        <taxon>Tracheophyta</taxon>
        <taxon>Spermatophyta</taxon>
        <taxon>Magnoliopsida</taxon>
        <taxon>eudicotyledons</taxon>
        <taxon>Gunneridae</taxon>
        <taxon>Pentapetalae</taxon>
        <taxon>rosids</taxon>
        <taxon>malvids</taxon>
        <taxon>Myrtales</taxon>
        <taxon>Lythraceae</taxon>
        <taxon>Trapa</taxon>
    </lineage>
</organism>
<evidence type="ECO:0000313" key="9">
    <source>
        <dbReference type="EMBL" id="KAK4800768.1"/>
    </source>
</evidence>
<name>A0AAN7MYS9_TRANT</name>
<dbReference type="SUPFAM" id="SSF88946">
    <property type="entry name" value="Sigma2 domain of RNA polymerase sigma factors"/>
    <property type="match status" value="1"/>
</dbReference>
<evidence type="ECO:0000259" key="6">
    <source>
        <dbReference type="Pfam" id="PF04539"/>
    </source>
</evidence>
<keyword evidence="5" id="KW-0804">Transcription</keyword>
<evidence type="ECO:0000259" key="8">
    <source>
        <dbReference type="Pfam" id="PF04545"/>
    </source>
</evidence>
<comment type="caution">
    <text evidence="9">The sequence shown here is derived from an EMBL/GenBank/DDBJ whole genome shotgun (WGS) entry which is preliminary data.</text>
</comment>
<evidence type="ECO:0000256" key="4">
    <source>
        <dbReference type="ARBA" id="ARBA00023125"/>
    </source>
</evidence>
<evidence type="ECO:0000256" key="2">
    <source>
        <dbReference type="ARBA" id="ARBA00023015"/>
    </source>
</evidence>
<dbReference type="Gene3D" id="1.10.10.10">
    <property type="entry name" value="Winged helix-like DNA-binding domain superfamily/Winged helix DNA-binding domain"/>
    <property type="match status" value="2"/>
</dbReference>
<dbReference type="PRINTS" id="PR00046">
    <property type="entry name" value="SIGMA70FCT"/>
</dbReference>
<dbReference type="Proteomes" id="UP001346149">
    <property type="component" value="Unassembled WGS sequence"/>
</dbReference>
<keyword evidence="4" id="KW-0238">DNA-binding</keyword>
<dbReference type="NCBIfam" id="TIGR02937">
    <property type="entry name" value="sigma70-ECF"/>
    <property type="match status" value="1"/>
</dbReference>